<protein>
    <submittedName>
        <fullName evidence="2">DUF58 domain-containing protein</fullName>
    </submittedName>
</protein>
<dbReference type="InterPro" id="IPR002881">
    <property type="entry name" value="DUF58"/>
</dbReference>
<evidence type="ECO:0000313" key="3">
    <source>
        <dbReference type="Proteomes" id="UP001500432"/>
    </source>
</evidence>
<reference evidence="2 3" key="1">
    <citation type="journal article" date="2019" name="Int. J. Syst. Evol. Microbiol.">
        <title>The Global Catalogue of Microorganisms (GCM) 10K type strain sequencing project: providing services to taxonomists for standard genome sequencing and annotation.</title>
        <authorList>
            <consortium name="The Broad Institute Genomics Platform"/>
            <consortium name="The Broad Institute Genome Sequencing Center for Infectious Disease"/>
            <person name="Wu L."/>
            <person name="Ma J."/>
        </authorList>
    </citation>
    <scope>NUCLEOTIDE SEQUENCE [LARGE SCALE GENOMIC DNA]</scope>
    <source>
        <strain evidence="2 3">JCM 16034</strain>
    </source>
</reference>
<accession>A0ABN3BMG9</accession>
<proteinExistence type="predicted"/>
<dbReference type="PANTHER" id="PTHR33608:SF6">
    <property type="entry name" value="BLL2464 PROTEIN"/>
    <property type="match status" value="1"/>
</dbReference>
<dbReference type="PANTHER" id="PTHR33608">
    <property type="entry name" value="BLL2464 PROTEIN"/>
    <property type="match status" value="1"/>
</dbReference>
<organism evidence="2 3">
    <name type="scientific">Sinomonas flava</name>
    <dbReference type="NCBI Taxonomy" id="496857"/>
    <lineage>
        <taxon>Bacteria</taxon>
        <taxon>Bacillati</taxon>
        <taxon>Actinomycetota</taxon>
        <taxon>Actinomycetes</taxon>
        <taxon>Micrococcales</taxon>
        <taxon>Micrococcaceae</taxon>
        <taxon>Sinomonas</taxon>
    </lineage>
</organism>
<dbReference type="Pfam" id="PF01882">
    <property type="entry name" value="DUF58"/>
    <property type="match status" value="1"/>
</dbReference>
<gene>
    <name evidence="2" type="ORF">GCM10009849_06540</name>
</gene>
<comment type="caution">
    <text evidence="2">The sequence shown here is derived from an EMBL/GenBank/DDBJ whole genome shotgun (WGS) entry which is preliminary data.</text>
</comment>
<dbReference type="EMBL" id="BAAAQW010000003">
    <property type="protein sequence ID" value="GAA2197484.1"/>
    <property type="molecule type" value="Genomic_DNA"/>
</dbReference>
<feature type="domain" description="DUF58" evidence="1">
    <location>
        <begin position="42"/>
        <end position="214"/>
    </location>
</feature>
<evidence type="ECO:0000259" key="1">
    <source>
        <dbReference type="Pfam" id="PF01882"/>
    </source>
</evidence>
<keyword evidence="3" id="KW-1185">Reference proteome</keyword>
<sequence length="294" mass="32111">MTTSLVAKVKSRMFIVAHRRARTMLDGEYGSVFRGRSLDFDDLRAYNAGDEVRDIDWKASARYGAPLVRRYAAVRRQTVLLVADTGRNMAAVSRGGDAKKDVAVMALGVLGYLAHRHGDLIALVSGNAESSSSLPPRGGEAHLEVLLRRVDEAVAPDGGRSDLTAQLAHVARTVAQRTLLVVVADEAAIDDEDEALIRRLAAQHEILWLTVRDAELAGPDAPRRSYDVADGGVLLSLLADAGDVLADYRRLVDERNDRREALLTRLGIVEGHVDSVDGVLPAIFRLLEKHRRGR</sequence>
<dbReference type="RefSeq" id="WP_344298278.1">
    <property type="nucleotide sequence ID" value="NZ_BAAAQW010000003.1"/>
</dbReference>
<evidence type="ECO:0000313" key="2">
    <source>
        <dbReference type="EMBL" id="GAA2197484.1"/>
    </source>
</evidence>
<dbReference type="Proteomes" id="UP001500432">
    <property type="component" value="Unassembled WGS sequence"/>
</dbReference>
<name>A0ABN3BMG9_9MICC</name>